<dbReference type="Proteomes" id="UP000270296">
    <property type="component" value="Unassembled WGS sequence"/>
</dbReference>
<evidence type="ECO:0000313" key="2">
    <source>
        <dbReference type="Proteomes" id="UP000270296"/>
    </source>
</evidence>
<proteinExistence type="predicted"/>
<keyword evidence="2" id="KW-1185">Reference proteome</keyword>
<accession>A0A183IWW9</accession>
<organism evidence="3">
    <name type="scientific">Soboliphyme baturini</name>
    <dbReference type="NCBI Taxonomy" id="241478"/>
    <lineage>
        <taxon>Eukaryota</taxon>
        <taxon>Metazoa</taxon>
        <taxon>Ecdysozoa</taxon>
        <taxon>Nematoda</taxon>
        <taxon>Enoplea</taxon>
        <taxon>Dorylaimia</taxon>
        <taxon>Dioctophymatida</taxon>
        <taxon>Dioctophymatoidea</taxon>
        <taxon>Soboliphymatidae</taxon>
        <taxon>Soboliphyme</taxon>
    </lineage>
</organism>
<reference evidence="3" key="1">
    <citation type="submission" date="2016-06" db="UniProtKB">
        <authorList>
            <consortium name="WormBaseParasite"/>
        </authorList>
    </citation>
    <scope>IDENTIFICATION</scope>
</reference>
<protein>
    <submittedName>
        <fullName evidence="3">Transposase</fullName>
    </submittedName>
</protein>
<evidence type="ECO:0000313" key="1">
    <source>
        <dbReference type="EMBL" id="VDP15400.1"/>
    </source>
</evidence>
<name>A0A183IWW9_9BILA</name>
<dbReference type="AlphaFoldDB" id="A0A183IWW9"/>
<gene>
    <name evidence="1" type="ORF">SBAD_LOCUS8116</name>
</gene>
<dbReference type="WBParaSite" id="SBAD_0000841701-mRNA-1">
    <property type="protein sequence ID" value="SBAD_0000841701-mRNA-1"/>
    <property type="gene ID" value="SBAD_0000841701"/>
</dbReference>
<dbReference type="EMBL" id="UZAM01011272">
    <property type="protein sequence ID" value="VDP15400.1"/>
    <property type="molecule type" value="Genomic_DNA"/>
</dbReference>
<reference evidence="1 2" key="2">
    <citation type="submission" date="2018-11" db="EMBL/GenBank/DDBJ databases">
        <authorList>
            <consortium name="Pathogen Informatics"/>
        </authorList>
    </citation>
    <scope>NUCLEOTIDE SEQUENCE [LARGE SCALE GENOMIC DNA]</scope>
</reference>
<sequence>MPRTDKRWFVSDDEANRCGLLESAGDQRCGETSLKNRGRPILLRQAAQGFSRALQPQLGVPSVQVLAFFAPYVQNLFAKQIEDRSCVGEGSGRIGSTLKAVAEVDNKEDNGHELAKRSLLIATRFVLASAAD</sequence>
<evidence type="ECO:0000313" key="3">
    <source>
        <dbReference type="WBParaSite" id="SBAD_0000841701-mRNA-1"/>
    </source>
</evidence>